<evidence type="ECO:0000256" key="1">
    <source>
        <dbReference type="SAM" id="MobiDB-lite"/>
    </source>
</evidence>
<proteinExistence type="predicted"/>
<evidence type="ECO:0008006" key="3">
    <source>
        <dbReference type="Google" id="ProtNLM"/>
    </source>
</evidence>
<name>A0A7S2TT74_9EUKA</name>
<dbReference type="AlphaFoldDB" id="A0A7S2TT74"/>
<reference evidence="2" key="1">
    <citation type="submission" date="2021-01" db="EMBL/GenBank/DDBJ databases">
        <authorList>
            <person name="Corre E."/>
            <person name="Pelletier E."/>
            <person name="Niang G."/>
            <person name="Scheremetjew M."/>
            <person name="Finn R."/>
            <person name="Kale V."/>
            <person name="Holt S."/>
            <person name="Cochrane G."/>
            <person name="Meng A."/>
            <person name="Brown T."/>
            <person name="Cohen L."/>
        </authorList>
    </citation>
    <scope>NUCLEOTIDE SEQUENCE</scope>
    <source>
        <strain evidence="2">CCMP622</strain>
    </source>
</reference>
<feature type="region of interest" description="Disordered" evidence="1">
    <location>
        <begin position="156"/>
        <end position="198"/>
    </location>
</feature>
<dbReference type="EMBL" id="HBHP01018124">
    <property type="protein sequence ID" value="CAD9766612.1"/>
    <property type="molecule type" value="Transcribed_RNA"/>
</dbReference>
<sequence length="535" mass="59629">MASSSSSSRSIGNEGMASLDPTLLDSIFDFLLIEELAVLSSTCKQWKHKIFKGRRPEIVPHFIPENGWKWTLFLIWSKWNNRRKPYVELLGRGTADDSLKAASIYHLSREYDNALAGWAALSPFQCTRGTCEFASTDTIRLLRRMAGWNDTTRVAGGKRKDLASARPQLSPSSKRTRSAGSTFAEASTACPTKSTETKGGLVPEGLRSEYFQARVREGNEMYYREFWSETVQEHMVRNKTGVKKGRVIVAFVDVEGDPGERLTRYDSSGRFPLVDKADKAIAVLKCLLPEEGSFQVEKINELLYLDLTGRRANDLIRDDAQGQPISQMDARALSVYGEELHAQIRDKSEHKHMDNVAAVIYLVAPHLYCTEAEGEEDSEGLAWVLFDKVPRPADNKKPVQSEWAALGFASCENVPCMMNNIDGCDEATQVTMLLCASCIRKLQLIGAIPSRCSRQACTNPACGETSCGGLRGTLTKLKDFIVQHHNWPPSNGEWETFTEEMYYLTEWLGLAQPLFPLGAEHADYDSSGSSSSQVH</sequence>
<feature type="compositionally biased region" description="Polar residues" evidence="1">
    <location>
        <begin position="167"/>
        <end position="194"/>
    </location>
</feature>
<dbReference type="InterPro" id="IPR036047">
    <property type="entry name" value="F-box-like_dom_sf"/>
</dbReference>
<organism evidence="2">
    <name type="scientific">Lotharella oceanica</name>
    <dbReference type="NCBI Taxonomy" id="641309"/>
    <lineage>
        <taxon>Eukaryota</taxon>
        <taxon>Sar</taxon>
        <taxon>Rhizaria</taxon>
        <taxon>Cercozoa</taxon>
        <taxon>Chlorarachniophyceae</taxon>
        <taxon>Lotharella</taxon>
    </lineage>
</organism>
<accession>A0A7S2TT74</accession>
<protein>
    <recommendedName>
        <fullName evidence="3">F-box domain-containing protein</fullName>
    </recommendedName>
</protein>
<gene>
    <name evidence="2" type="ORF">LSP00402_LOCUS11253</name>
</gene>
<dbReference type="SUPFAM" id="SSF81383">
    <property type="entry name" value="F-box domain"/>
    <property type="match status" value="1"/>
</dbReference>
<evidence type="ECO:0000313" key="2">
    <source>
        <dbReference type="EMBL" id="CAD9766612.1"/>
    </source>
</evidence>